<protein>
    <submittedName>
        <fullName evidence="1">Uncharacterized protein</fullName>
    </submittedName>
</protein>
<proteinExistence type="predicted"/>
<sequence length="91" mass="10366">MQLLYLQPLHLDSSSALQYFTSDFDTSARYQNHIYGVRGKYNDNLTRLKLNSVKIDVREIKSLLSGISENNHNKLPSVVVFTSVMDVDGNM</sequence>
<keyword evidence="2" id="KW-1185">Reference proteome</keyword>
<evidence type="ECO:0000313" key="1">
    <source>
        <dbReference type="EMBL" id="GFY56536.1"/>
    </source>
</evidence>
<accession>A0A8X7C478</accession>
<dbReference type="AlphaFoldDB" id="A0A8X7C478"/>
<organism evidence="1 2">
    <name type="scientific">Trichonephila inaurata madagascariensis</name>
    <dbReference type="NCBI Taxonomy" id="2747483"/>
    <lineage>
        <taxon>Eukaryota</taxon>
        <taxon>Metazoa</taxon>
        <taxon>Ecdysozoa</taxon>
        <taxon>Arthropoda</taxon>
        <taxon>Chelicerata</taxon>
        <taxon>Arachnida</taxon>
        <taxon>Araneae</taxon>
        <taxon>Araneomorphae</taxon>
        <taxon>Entelegynae</taxon>
        <taxon>Araneoidea</taxon>
        <taxon>Nephilidae</taxon>
        <taxon>Trichonephila</taxon>
        <taxon>Trichonephila inaurata</taxon>
    </lineage>
</organism>
<dbReference type="Proteomes" id="UP000886998">
    <property type="component" value="Unassembled WGS sequence"/>
</dbReference>
<reference evidence="1" key="1">
    <citation type="submission" date="2020-08" db="EMBL/GenBank/DDBJ databases">
        <title>Multicomponent nature underlies the extraordinary mechanical properties of spider dragline silk.</title>
        <authorList>
            <person name="Kono N."/>
            <person name="Nakamura H."/>
            <person name="Mori M."/>
            <person name="Yoshida Y."/>
            <person name="Ohtoshi R."/>
            <person name="Malay A.D."/>
            <person name="Moran D.A.P."/>
            <person name="Tomita M."/>
            <person name="Numata K."/>
            <person name="Arakawa K."/>
        </authorList>
    </citation>
    <scope>NUCLEOTIDE SEQUENCE</scope>
</reference>
<name>A0A8X7C478_9ARAC</name>
<evidence type="ECO:0000313" key="2">
    <source>
        <dbReference type="Proteomes" id="UP000886998"/>
    </source>
</evidence>
<comment type="caution">
    <text evidence="1">The sequence shown here is derived from an EMBL/GenBank/DDBJ whole genome shotgun (WGS) entry which is preliminary data.</text>
</comment>
<dbReference type="EMBL" id="BMAV01011026">
    <property type="protein sequence ID" value="GFY56536.1"/>
    <property type="molecule type" value="Genomic_DNA"/>
</dbReference>
<gene>
    <name evidence="1" type="ORF">TNIN_479251</name>
</gene>